<dbReference type="InterPro" id="IPR036867">
    <property type="entry name" value="R3H_dom_sf"/>
</dbReference>
<dbReference type="Gene3D" id="3.30.1370.50">
    <property type="entry name" value="R3H-like domain"/>
    <property type="match status" value="1"/>
</dbReference>
<dbReference type="SMART" id="SM00393">
    <property type="entry name" value="R3H"/>
    <property type="match status" value="1"/>
</dbReference>
<protein>
    <recommendedName>
        <fullName evidence="2">R3H domain-containing protein</fullName>
    </recommendedName>
</protein>
<dbReference type="InterPro" id="IPR058670">
    <property type="entry name" value="PTPase_dom"/>
</dbReference>
<dbReference type="PROSITE" id="PS51061">
    <property type="entry name" value="R3H"/>
    <property type="match status" value="1"/>
</dbReference>
<dbReference type="GO" id="GO:0003676">
    <property type="term" value="F:nucleic acid binding"/>
    <property type="evidence" value="ECO:0007669"/>
    <property type="project" value="InterPro"/>
</dbReference>
<evidence type="ECO:0000256" key="1">
    <source>
        <dbReference type="SAM" id="MobiDB-lite"/>
    </source>
</evidence>
<feature type="domain" description="R3H" evidence="2">
    <location>
        <begin position="178"/>
        <end position="243"/>
    </location>
</feature>
<feature type="region of interest" description="Disordered" evidence="1">
    <location>
        <begin position="221"/>
        <end position="244"/>
    </location>
</feature>
<proteinExistence type="predicted"/>
<feature type="non-terminal residue" evidence="3">
    <location>
        <position position="1"/>
    </location>
</feature>
<reference evidence="3" key="1">
    <citation type="submission" date="2018-05" db="EMBL/GenBank/DDBJ databases">
        <authorList>
            <person name="Lanie J.A."/>
            <person name="Ng W.-L."/>
            <person name="Kazmierczak K.M."/>
            <person name="Andrzejewski T.M."/>
            <person name="Davidsen T.M."/>
            <person name="Wayne K.J."/>
            <person name="Tettelin H."/>
            <person name="Glass J.I."/>
            <person name="Rusch D."/>
            <person name="Podicherti R."/>
            <person name="Tsui H.-C.T."/>
            <person name="Winkler M.E."/>
        </authorList>
    </citation>
    <scope>NUCLEOTIDE SEQUENCE</scope>
</reference>
<gene>
    <name evidence="3" type="ORF">METZ01_LOCUS95508</name>
</gene>
<evidence type="ECO:0000259" key="2">
    <source>
        <dbReference type="PROSITE" id="PS51061"/>
    </source>
</evidence>
<dbReference type="Pfam" id="PF01424">
    <property type="entry name" value="R3H"/>
    <property type="match status" value="1"/>
</dbReference>
<evidence type="ECO:0000313" key="3">
    <source>
        <dbReference type="EMBL" id="SVA42654.1"/>
    </source>
</evidence>
<dbReference type="EMBL" id="UINC01009512">
    <property type="protein sequence ID" value="SVA42654.1"/>
    <property type="molecule type" value="Genomic_DNA"/>
</dbReference>
<sequence>QEARRLQQNGLVETKIEEMPGTASEFQSAPFDVNALSLQQPQRNRGVSRREKTTTNGINQSDSNFAESEIELKIANQSATSIFAFGIPKSTITDVIGELNVPVSLVDFADAAEIFVTTKSHYSRRPSAIRRAERDGTTVHVLRRGTKEQIRQWVKRFIKEKTQTRNINNNDFENIDQRGRSREAIKETEAAISRVVSGEQRIELMAQPPYVRRLQHGLAARNNLGSASTGREPSRRVVIRRRRR</sequence>
<dbReference type="SUPFAM" id="SSF82708">
    <property type="entry name" value="R3H domain"/>
    <property type="match status" value="1"/>
</dbReference>
<organism evidence="3">
    <name type="scientific">marine metagenome</name>
    <dbReference type="NCBI Taxonomy" id="408172"/>
    <lineage>
        <taxon>unclassified sequences</taxon>
        <taxon>metagenomes</taxon>
        <taxon>ecological metagenomes</taxon>
    </lineage>
</organism>
<dbReference type="Pfam" id="PF25516">
    <property type="entry name" value="PTPase"/>
    <property type="match status" value="1"/>
</dbReference>
<name>A0A381VR04_9ZZZZ</name>
<feature type="region of interest" description="Disordered" evidence="1">
    <location>
        <begin position="40"/>
        <end position="61"/>
    </location>
</feature>
<dbReference type="AlphaFoldDB" id="A0A381VR04"/>
<accession>A0A381VR04</accession>
<dbReference type="InterPro" id="IPR001374">
    <property type="entry name" value="R3H_dom"/>
</dbReference>